<feature type="domain" description="PD-(D/E)XK nuclease-like" evidence="2">
    <location>
        <begin position="285"/>
        <end position="511"/>
    </location>
</feature>
<evidence type="ECO:0000259" key="2">
    <source>
        <dbReference type="Pfam" id="PF20516"/>
    </source>
</evidence>
<reference evidence="3" key="1">
    <citation type="journal article" date="2020" name="Stud. Mycol.">
        <title>101 Dothideomycetes genomes: a test case for predicting lifestyles and emergence of pathogens.</title>
        <authorList>
            <person name="Haridas S."/>
            <person name="Albert R."/>
            <person name="Binder M."/>
            <person name="Bloem J."/>
            <person name="Labutti K."/>
            <person name="Salamov A."/>
            <person name="Andreopoulos B."/>
            <person name="Baker S."/>
            <person name="Barry K."/>
            <person name="Bills G."/>
            <person name="Bluhm B."/>
            <person name="Cannon C."/>
            <person name="Castanera R."/>
            <person name="Culley D."/>
            <person name="Daum C."/>
            <person name="Ezra D."/>
            <person name="Gonzalez J."/>
            <person name="Henrissat B."/>
            <person name="Kuo A."/>
            <person name="Liang C."/>
            <person name="Lipzen A."/>
            <person name="Lutzoni F."/>
            <person name="Magnuson J."/>
            <person name="Mondo S."/>
            <person name="Nolan M."/>
            <person name="Ohm R."/>
            <person name="Pangilinan J."/>
            <person name="Park H.-J."/>
            <person name="Ramirez L."/>
            <person name="Alfaro M."/>
            <person name="Sun H."/>
            <person name="Tritt A."/>
            <person name="Yoshinaga Y."/>
            <person name="Zwiers L.-H."/>
            <person name="Turgeon B."/>
            <person name="Goodwin S."/>
            <person name="Spatafora J."/>
            <person name="Crous P."/>
            <person name="Grigoriev I."/>
        </authorList>
    </citation>
    <scope>NUCLEOTIDE SEQUENCE</scope>
    <source>
        <strain evidence="3">CBS 109.77</strain>
    </source>
</reference>
<proteinExistence type="predicted"/>
<evidence type="ECO:0000313" key="3">
    <source>
        <dbReference type="EMBL" id="KAF2788649.1"/>
    </source>
</evidence>
<organism evidence="3 4">
    <name type="scientific">Melanomma pulvis-pyrius CBS 109.77</name>
    <dbReference type="NCBI Taxonomy" id="1314802"/>
    <lineage>
        <taxon>Eukaryota</taxon>
        <taxon>Fungi</taxon>
        <taxon>Dikarya</taxon>
        <taxon>Ascomycota</taxon>
        <taxon>Pezizomycotina</taxon>
        <taxon>Dothideomycetes</taxon>
        <taxon>Pleosporomycetidae</taxon>
        <taxon>Pleosporales</taxon>
        <taxon>Melanommataceae</taxon>
        <taxon>Melanomma</taxon>
    </lineage>
</organism>
<feature type="compositionally biased region" description="Basic and acidic residues" evidence="1">
    <location>
        <begin position="212"/>
        <end position="221"/>
    </location>
</feature>
<dbReference type="InterPro" id="IPR046797">
    <property type="entry name" value="PDDEXK_12"/>
</dbReference>
<dbReference type="AlphaFoldDB" id="A0A6A6WX25"/>
<feature type="compositionally biased region" description="Polar residues" evidence="1">
    <location>
        <begin position="108"/>
        <end position="118"/>
    </location>
</feature>
<keyword evidence="4" id="KW-1185">Reference proteome</keyword>
<feature type="compositionally biased region" description="Low complexity" evidence="1">
    <location>
        <begin position="200"/>
        <end position="211"/>
    </location>
</feature>
<sequence length="527" mass="59717">MALPATPPSHHHPDTILQWLADQPKTLLRASANRQIPPHATTRRKRSRATGDQYLPPPKRRRPLQPTDTNMPLPSPIRKPRSQSPTKAVESKGRFKFAMAEEQRQTRSRSPAKSATTRASRKAEAAATDQLVECYLHEEIQLDEEYSDGDWEDGATQTPRAGQSPDRRGRSTHTATASPPRPRLTNIPILSNRSSEIDYADTASSTASGTSSKRDKRDRSPTKTLADLKLLEKPVEYVSDEDMVRGRVPEDVRTLWTDMRRLCKGNGYIPKTLEEHFGDVEDEDELVHDSRSADELRFELKQMTAVKTEAHKIEGDSETQWYCSVHWPILTAAFYDQPTIEPKVVTHARPIKDFLPKIGKQYTESKLIDFAVNLIPPPSANIIQWLATQPPKYRTINQSLSGTLTQHPTVISIEVKTSQGTEVAAMVQVGIWISAWHERVQRLHQTRQSIITLPVIITSAHEWKLYFAVDRGDSIEMLRFPGEIGGTLSLSKVYRLLAVLRRLGRYAKDVYEPWFLEKFFYSSDVSG</sequence>
<feature type="region of interest" description="Disordered" evidence="1">
    <location>
        <begin position="1"/>
        <end position="124"/>
    </location>
</feature>
<dbReference type="OrthoDB" id="3747161at2759"/>
<dbReference type="EMBL" id="MU002199">
    <property type="protein sequence ID" value="KAF2788649.1"/>
    <property type="molecule type" value="Genomic_DNA"/>
</dbReference>
<accession>A0A6A6WX25</accession>
<gene>
    <name evidence="3" type="ORF">K505DRAFT_328793</name>
</gene>
<evidence type="ECO:0000313" key="4">
    <source>
        <dbReference type="Proteomes" id="UP000799757"/>
    </source>
</evidence>
<dbReference type="Pfam" id="PF20516">
    <property type="entry name" value="PDDEXK_12"/>
    <property type="match status" value="1"/>
</dbReference>
<feature type="region of interest" description="Disordered" evidence="1">
    <location>
        <begin position="145"/>
        <end position="223"/>
    </location>
</feature>
<protein>
    <recommendedName>
        <fullName evidence="2">PD-(D/E)XK nuclease-like domain-containing protein</fullName>
    </recommendedName>
</protein>
<feature type="compositionally biased region" description="Basic and acidic residues" evidence="1">
    <location>
        <begin position="89"/>
        <end position="105"/>
    </location>
</feature>
<dbReference type="Proteomes" id="UP000799757">
    <property type="component" value="Unassembled WGS sequence"/>
</dbReference>
<name>A0A6A6WX25_9PLEO</name>
<evidence type="ECO:0000256" key="1">
    <source>
        <dbReference type="SAM" id="MobiDB-lite"/>
    </source>
</evidence>